<dbReference type="InterPro" id="IPR018456">
    <property type="entry name" value="PTR2_symporter_CS"/>
</dbReference>
<feature type="transmembrane region" description="Helical" evidence="8">
    <location>
        <begin position="139"/>
        <end position="162"/>
    </location>
</feature>
<keyword evidence="10" id="KW-1185">Reference proteome</keyword>
<accession>A0A8H7RSB5</accession>
<dbReference type="Proteomes" id="UP000650833">
    <property type="component" value="Unassembled WGS sequence"/>
</dbReference>
<evidence type="ECO:0000256" key="1">
    <source>
        <dbReference type="ARBA" id="ARBA00004141"/>
    </source>
</evidence>
<feature type="transmembrane region" description="Helical" evidence="8">
    <location>
        <begin position="254"/>
        <end position="272"/>
    </location>
</feature>
<dbReference type="InterPro" id="IPR000109">
    <property type="entry name" value="POT_fam"/>
</dbReference>
<evidence type="ECO:0000256" key="7">
    <source>
        <dbReference type="RuleBase" id="RU003755"/>
    </source>
</evidence>
<evidence type="ECO:0000256" key="4">
    <source>
        <dbReference type="ARBA" id="ARBA00022692"/>
    </source>
</evidence>
<keyword evidence="5 8" id="KW-1133">Transmembrane helix</keyword>
<protein>
    <submittedName>
        <fullName evidence="9">Uncharacterized protein</fullName>
    </submittedName>
</protein>
<dbReference type="InterPro" id="IPR036259">
    <property type="entry name" value="MFS_trans_sf"/>
</dbReference>
<proteinExistence type="inferred from homology"/>
<name>A0A8H7RSB5_9FUNG</name>
<sequence length="604" mass="67238">MSKNNNIIEDEKDLKHDIIVREHEEQNYQVDEYGDVRPEPTEEDWKNLREVADNIPKAAYLVILVEFCERFTYYGLTGPFQNYIQNPNPPSYPAELPGAMGKGQQTATALTTFFQFWCYITPIIGAIVADQYWGKYKTILVFACIYFVGLVILTLTSIPAAIASGATFPGFIVAIIVIGLATGGIKANVSPLVAEQYKNTKPFIKTLTPKTSSKYTADEGDLPVHNATAASASAGNETRVIVSPQATYQKLFNMFYWGINVGSLAAITTVILEKNVGFWPAFLLPTLVFIPGILIVLAGKKYYVRNPPRGSVFVEAFKVVRLSFKYGFEGCKPSVLRNEQPELAAKATWDDVFVDELKRTFKACIVFCWFPIYWLCYSQMTNNMVSMAATMQTGDVPNDIMQNINPLTLVIVIPIMDRFFYPALRRMGINFRPMARISTGFMFAAFAMAYAAGIQAYIYMQGPYYDHPNGNGKNDVSAGLIVPAYVLVAISEIFASITGLEYAYRKAPEKMKSLVMAIFLLTNCFGSVLGFALVSVAVDPKLKWMYAGISVAMGICSPLFYFCHGKNDKLDVAEDNIGVRDDHDQETEKAEVFAEYEAEVKPAV</sequence>
<dbReference type="EMBL" id="JAEPRC010000018">
    <property type="protein sequence ID" value="KAG2214903.1"/>
    <property type="molecule type" value="Genomic_DNA"/>
</dbReference>
<feature type="transmembrane region" description="Helical" evidence="8">
    <location>
        <begin position="544"/>
        <end position="563"/>
    </location>
</feature>
<comment type="subcellular location">
    <subcellularLocation>
        <location evidence="1 7">Membrane</location>
        <topology evidence="1 7">Multi-pass membrane protein</topology>
    </subcellularLocation>
</comment>
<feature type="transmembrane region" description="Helical" evidence="8">
    <location>
        <begin position="480"/>
        <end position="502"/>
    </location>
</feature>
<evidence type="ECO:0000256" key="2">
    <source>
        <dbReference type="ARBA" id="ARBA00005982"/>
    </source>
</evidence>
<evidence type="ECO:0000313" key="10">
    <source>
        <dbReference type="Proteomes" id="UP000650833"/>
    </source>
</evidence>
<feature type="transmembrane region" description="Helical" evidence="8">
    <location>
        <begin position="363"/>
        <end position="380"/>
    </location>
</feature>
<feature type="transmembrane region" description="Helical" evidence="8">
    <location>
        <begin position="400"/>
        <end position="420"/>
    </location>
</feature>
<comment type="similarity">
    <text evidence="2 7">Belongs to the major facilitator superfamily. Proton-dependent oligopeptide transporter (POT/PTR) (TC 2.A.17) family.</text>
</comment>
<dbReference type="OrthoDB" id="8904098at2759"/>
<keyword evidence="3 7" id="KW-0813">Transport</keyword>
<evidence type="ECO:0000256" key="5">
    <source>
        <dbReference type="ARBA" id="ARBA00022989"/>
    </source>
</evidence>
<evidence type="ECO:0000313" key="9">
    <source>
        <dbReference type="EMBL" id="KAG2214903.1"/>
    </source>
</evidence>
<dbReference type="Pfam" id="PF00854">
    <property type="entry name" value="PTR2"/>
    <property type="match status" value="1"/>
</dbReference>
<keyword evidence="6 8" id="KW-0472">Membrane</keyword>
<dbReference type="GO" id="GO:0071916">
    <property type="term" value="F:dipeptide transmembrane transporter activity"/>
    <property type="evidence" value="ECO:0007669"/>
    <property type="project" value="UniProtKB-ARBA"/>
</dbReference>
<feature type="transmembrane region" description="Helical" evidence="8">
    <location>
        <begin position="514"/>
        <end position="538"/>
    </location>
</feature>
<dbReference type="SUPFAM" id="SSF103473">
    <property type="entry name" value="MFS general substrate transporter"/>
    <property type="match status" value="2"/>
</dbReference>
<dbReference type="PROSITE" id="PS01023">
    <property type="entry name" value="PTR2_2"/>
    <property type="match status" value="1"/>
</dbReference>
<feature type="transmembrane region" description="Helical" evidence="8">
    <location>
        <begin position="168"/>
        <end position="189"/>
    </location>
</feature>
<keyword evidence="4 7" id="KW-0812">Transmembrane</keyword>
<feature type="transmembrane region" description="Helical" evidence="8">
    <location>
        <begin position="441"/>
        <end position="460"/>
    </location>
</feature>
<evidence type="ECO:0000256" key="3">
    <source>
        <dbReference type="ARBA" id="ARBA00022448"/>
    </source>
</evidence>
<dbReference type="GO" id="GO:0005886">
    <property type="term" value="C:plasma membrane"/>
    <property type="evidence" value="ECO:0007669"/>
    <property type="project" value="UniProtKB-ARBA"/>
</dbReference>
<organism evidence="9 10">
    <name type="scientific">Mucor plumbeus</name>
    <dbReference type="NCBI Taxonomy" id="97098"/>
    <lineage>
        <taxon>Eukaryota</taxon>
        <taxon>Fungi</taxon>
        <taxon>Fungi incertae sedis</taxon>
        <taxon>Mucoromycota</taxon>
        <taxon>Mucoromycotina</taxon>
        <taxon>Mucoromycetes</taxon>
        <taxon>Mucorales</taxon>
        <taxon>Mucorineae</taxon>
        <taxon>Mucoraceae</taxon>
        <taxon>Mucor</taxon>
    </lineage>
</organism>
<dbReference type="FunFam" id="1.20.1250.20:FF:000085">
    <property type="entry name" value="MFS peptide transporter Ptr2"/>
    <property type="match status" value="1"/>
</dbReference>
<feature type="transmembrane region" description="Helical" evidence="8">
    <location>
        <begin position="278"/>
        <end position="299"/>
    </location>
</feature>
<comment type="caution">
    <text evidence="9">The sequence shown here is derived from an EMBL/GenBank/DDBJ whole genome shotgun (WGS) entry which is preliminary data.</text>
</comment>
<dbReference type="AlphaFoldDB" id="A0A8H7RSB5"/>
<gene>
    <name evidence="9" type="ORF">INT46_007863</name>
</gene>
<evidence type="ECO:0000256" key="8">
    <source>
        <dbReference type="SAM" id="Phobius"/>
    </source>
</evidence>
<dbReference type="PANTHER" id="PTHR11654">
    <property type="entry name" value="OLIGOPEPTIDE TRANSPORTER-RELATED"/>
    <property type="match status" value="1"/>
</dbReference>
<dbReference type="Gene3D" id="1.20.1250.20">
    <property type="entry name" value="MFS general substrate transporter like domains"/>
    <property type="match status" value="1"/>
</dbReference>
<dbReference type="PROSITE" id="PS01022">
    <property type="entry name" value="PTR2_1"/>
    <property type="match status" value="1"/>
</dbReference>
<reference evidence="9" key="1">
    <citation type="submission" date="2020-12" db="EMBL/GenBank/DDBJ databases">
        <title>Metabolic potential, ecology and presence of endohyphal bacteria is reflected in genomic diversity of Mucoromycotina.</title>
        <authorList>
            <person name="Muszewska A."/>
            <person name="Okrasinska A."/>
            <person name="Steczkiewicz K."/>
            <person name="Drgas O."/>
            <person name="Orlowska M."/>
            <person name="Perlinska-Lenart U."/>
            <person name="Aleksandrzak-Piekarczyk T."/>
            <person name="Szatraj K."/>
            <person name="Zielenkiewicz U."/>
            <person name="Pilsyk S."/>
            <person name="Malc E."/>
            <person name="Mieczkowski P."/>
            <person name="Kruszewska J.S."/>
            <person name="Biernat P."/>
            <person name="Pawlowska J."/>
        </authorList>
    </citation>
    <scope>NUCLEOTIDE SEQUENCE</scope>
    <source>
        <strain evidence="9">CBS 226.32</strain>
    </source>
</reference>
<evidence type="ECO:0000256" key="6">
    <source>
        <dbReference type="ARBA" id="ARBA00023136"/>
    </source>
</evidence>